<proteinExistence type="predicted"/>
<reference evidence="6" key="2">
    <citation type="journal article" date="2012" name="PLoS ONE">
        <title>A Deeply Branching Thermophilic Bacterium with an Ancient Acetyl-CoA Pathway Dominates a Subsurface Ecosystem.</title>
        <authorList>
            <person name="Takami H."/>
            <person name="Noguchi H."/>
            <person name="Takaki Y."/>
            <person name="Uchiyama I."/>
            <person name="Toyoda A."/>
            <person name="Nishi S."/>
            <person name="Chee G.-J."/>
            <person name="Arai W."/>
            <person name="Nunoura T."/>
            <person name="Itoh T."/>
            <person name="Hattori M."/>
            <person name="Takai K."/>
        </authorList>
    </citation>
    <scope>NUCLEOTIDE SEQUENCE</scope>
</reference>
<evidence type="ECO:0000256" key="3">
    <source>
        <dbReference type="ARBA" id="ARBA00023159"/>
    </source>
</evidence>
<accession>H5SEP7</accession>
<dbReference type="Pfam" id="PF12833">
    <property type="entry name" value="HTH_18"/>
    <property type="match status" value="1"/>
</dbReference>
<evidence type="ECO:0000259" key="5">
    <source>
        <dbReference type="PROSITE" id="PS01124"/>
    </source>
</evidence>
<dbReference type="InterPro" id="IPR018062">
    <property type="entry name" value="HTH_AraC-typ_CS"/>
</dbReference>
<dbReference type="GO" id="GO:0003700">
    <property type="term" value="F:DNA-binding transcription factor activity"/>
    <property type="evidence" value="ECO:0007669"/>
    <property type="project" value="InterPro"/>
</dbReference>
<dbReference type="InterPro" id="IPR018060">
    <property type="entry name" value="HTH_AraC"/>
</dbReference>
<dbReference type="Pfam" id="PF02311">
    <property type="entry name" value="AraC_binding"/>
    <property type="match status" value="1"/>
</dbReference>
<evidence type="ECO:0000256" key="2">
    <source>
        <dbReference type="ARBA" id="ARBA00023125"/>
    </source>
</evidence>
<name>H5SEP7_9BACT</name>
<protein>
    <submittedName>
        <fullName evidence="6">Hypothetical conserved protein</fullName>
    </submittedName>
</protein>
<dbReference type="InterPro" id="IPR050204">
    <property type="entry name" value="AraC_XylS_family_regulators"/>
</dbReference>
<dbReference type="PRINTS" id="PR00032">
    <property type="entry name" value="HTHARAC"/>
</dbReference>
<dbReference type="InterPro" id="IPR037923">
    <property type="entry name" value="HTH-like"/>
</dbReference>
<feature type="domain" description="HTH araC/xylS-type" evidence="5">
    <location>
        <begin position="179"/>
        <end position="277"/>
    </location>
</feature>
<organism evidence="6">
    <name type="scientific">uncultured Acidobacteriota bacterium</name>
    <dbReference type="NCBI Taxonomy" id="171953"/>
    <lineage>
        <taxon>Bacteria</taxon>
        <taxon>Pseudomonadati</taxon>
        <taxon>Acidobacteriota</taxon>
        <taxon>environmental samples</taxon>
    </lineage>
</organism>
<dbReference type="PANTHER" id="PTHR46796">
    <property type="entry name" value="HTH-TYPE TRANSCRIPTIONAL ACTIVATOR RHAS-RELATED"/>
    <property type="match status" value="1"/>
</dbReference>
<gene>
    <name evidence="6" type="ORF">HGMM_F17D01C20</name>
</gene>
<dbReference type="InterPro" id="IPR009057">
    <property type="entry name" value="Homeodomain-like_sf"/>
</dbReference>
<dbReference type="EMBL" id="AP011695">
    <property type="protein sequence ID" value="BAL54633.1"/>
    <property type="molecule type" value="Genomic_DNA"/>
</dbReference>
<dbReference type="InterPro" id="IPR020449">
    <property type="entry name" value="Tscrpt_reg_AraC-type_HTH"/>
</dbReference>
<keyword evidence="2" id="KW-0238">DNA-binding</keyword>
<sequence length="291" mass="33023">MSRDSEDTRVRATPRYELHYIKRDALAIAAAASMGHVVRCLLQGSARLSVSGETVEVSPGTTALLDPLVRHTLRSRRGPVEMIMLRVHPGLIADMAARLRLTRIGQEFVFRERVVADPHLVALCASARDELRRQRIGHEVILDALVEHILVHLFRHHLLVRRNLDLEFSRFGFVDRRLRRAIEFIHAHFDEDLRLADMARAAFLSAFHFARLFKRLIGMTPHAYLASVRLEQAARLLVTTDLSMLEISQRVGYASQSHFAKAFKAWTGLTPREYRQASLSPLLADVRSEGG</sequence>
<dbReference type="SMART" id="SM00342">
    <property type="entry name" value="HTH_ARAC"/>
    <property type="match status" value="1"/>
</dbReference>
<keyword evidence="3" id="KW-0010">Activator</keyword>
<evidence type="ECO:0000256" key="4">
    <source>
        <dbReference type="ARBA" id="ARBA00023163"/>
    </source>
</evidence>
<dbReference type="GO" id="GO:0043565">
    <property type="term" value="F:sequence-specific DNA binding"/>
    <property type="evidence" value="ECO:0007669"/>
    <property type="project" value="InterPro"/>
</dbReference>
<evidence type="ECO:0000256" key="1">
    <source>
        <dbReference type="ARBA" id="ARBA00023015"/>
    </source>
</evidence>
<dbReference type="InterPro" id="IPR003313">
    <property type="entry name" value="AraC-bd"/>
</dbReference>
<dbReference type="PROSITE" id="PS01124">
    <property type="entry name" value="HTH_ARAC_FAMILY_2"/>
    <property type="match status" value="1"/>
</dbReference>
<dbReference type="SUPFAM" id="SSF46689">
    <property type="entry name" value="Homeodomain-like"/>
    <property type="match status" value="2"/>
</dbReference>
<dbReference type="Gene3D" id="1.10.10.60">
    <property type="entry name" value="Homeodomain-like"/>
    <property type="match status" value="2"/>
</dbReference>
<reference evidence="6" key="1">
    <citation type="journal article" date="2005" name="Environ. Microbiol.">
        <title>Genetic and functional properties of uncultivated thermophilic crenarchaeotes from a subsurface gold mine as revealed by analysis of genome fragments.</title>
        <authorList>
            <person name="Nunoura T."/>
            <person name="Hirayama H."/>
            <person name="Takami H."/>
            <person name="Oida H."/>
            <person name="Nishi S."/>
            <person name="Shimamura S."/>
            <person name="Suzuki Y."/>
            <person name="Inagaki F."/>
            <person name="Takai K."/>
            <person name="Nealson K.H."/>
            <person name="Horikoshi K."/>
        </authorList>
    </citation>
    <scope>NUCLEOTIDE SEQUENCE</scope>
</reference>
<dbReference type="PROSITE" id="PS00041">
    <property type="entry name" value="HTH_ARAC_FAMILY_1"/>
    <property type="match status" value="1"/>
</dbReference>
<keyword evidence="1" id="KW-0805">Transcription regulation</keyword>
<keyword evidence="4" id="KW-0804">Transcription</keyword>
<evidence type="ECO:0000313" key="6">
    <source>
        <dbReference type="EMBL" id="BAL54633.1"/>
    </source>
</evidence>
<dbReference type="AlphaFoldDB" id="H5SEP7"/>
<dbReference type="SUPFAM" id="SSF51215">
    <property type="entry name" value="Regulatory protein AraC"/>
    <property type="match status" value="1"/>
</dbReference>